<evidence type="ECO:0000313" key="2">
    <source>
        <dbReference type="EMBL" id="KIK00116.1"/>
    </source>
</evidence>
<dbReference type="HOGENOM" id="CLU_746105_0_0_1"/>
<gene>
    <name evidence="2" type="ORF">K443DRAFT_122935</name>
</gene>
<protein>
    <submittedName>
        <fullName evidence="2">Uncharacterized protein</fullName>
    </submittedName>
</protein>
<name>A0A0C9X524_9AGAR</name>
<keyword evidence="3" id="KW-1185">Reference proteome</keyword>
<feature type="region of interest" description="Disordered" evidence="1">
    <location>
        <begin position="330"/>
        <end position="371"/>
    </location>
</feature>
<accession>A0A0C9X524</accession>
<proteinExistence type="predicted"/>
<reference evidence="3" key="2">
    <citation type="submission" date="2015-01" db="EMBL/GenBank/DDBJ databases">
        <title>Evolutionary Origins and Diversification of the Mycorrhizal Mutualists.</title>
        <authorList>
            <consortium name="DOE Joint Genome Institute"/>
            <consortium name="Mycorrhizal Genomics Consortium"/>
            <person name="Kohler A."/>
            <person name="Kuo A."/>
            <person name="Nagy L.G."/>
            <person name="Floudas D."/>
            <person name="Copeland A."/>
            <person name="Barry K.W."/>
            <person name="Cichocki N."/>
            <person name="Veneault-Fourrey C."/>
            <person name="LaButti K."/>
            <person name="Lindquist E.A."/>
            <person name="Lipzen A."/>
            <person name="Lundell T."/>
            <person name="Morin E."/>
            <person name="Murat C."/>
            <person name="Riley R."/>
            <person name="Ohm R."/>
            <person name="Sun H."/>
            <person name="Tunlid A."/>
            <person name="Henrissat B."/>
            <person name="Grigoriev I.V."/>
            <person name="Hibbett D.S."/>
            <person name="Martin F."/>
        </authorList>
    </citation>
    <scope>NUCLEOTIDE SEQUENCE [LARGE SCALE GENOMIC DNA]</scope>
    <source>
        <strain evidence="3">LaAM-08-1</strain>
    </source>
</reference>
<dbReference type="Proteomes" id="UP000054477">
    <property type="component" value="Unassembled WGS sequence"/>
</dbReference>
<dbReference type="AlphaFoldDB" id="A0A0C9X524"/>
<dbReference type="OrthoDB" id="3049698at2759"/>
<feature type="compositionally biased region" description="Polar residues" evidence="1">
    <location>
        <begin position="362"/>
        <end position="371"/>
    </location>
</feature>
<organism evidence="2 3">
    <name type="scientific">Laccaria amethystina LaAM-08-1</name>
    <dbReference type="NCBI Taxonomy" id="1095629"/>
    <lineage>
        <taxon>Eukaryota</taxon>
        <taxon>Fungi</taxon>
        <taxon>Dikarya</taxon>
        <taxon>Basidiomycota</taxon>
        <taxon>Agaricomycotina</taxon>
        <taxon>Agaricomycetes</taxon>
        <taxon>Agaricomycetidae</taxon>
        <taxon>Agaricales</taxon>
        <taxon>Agaricineae</taxon>
        <taxon>Hydnangiaceae</taxon>
        <taxon>Laccaria</taxon>
    </lineage>
</organism>
<evidence type="ECO:0000313" key="3">
    <source>
        <dbReference type="Proteomes" id="UP000054477"/>
    </source>
</evidence>
<dbReference type="EMBL" id="KN838632">
    <property type="protein sequence ID" value="KIK00116.1"/>
    <property type="molecule type" value="Genomic_DNA"/>
</dbReference>
<sequence length="371" mass="41637">MAIDWIPIYMRFFKRASVEVCSPDFASVKDNKPLKSGHRSWFWCSQDAARKKKAKPSQNPNAKHRDNVGMKRYPCESHLLITCRQNKTGLHVIINLKHHVKHVLYVDVGMPPEGQQMIEEQAEWLTPAMIAAKIQSIYPQITTKQIYTAWRELSQAHWRRDDVQLQSAQMLLAEYSDDVDIFELVDLPVGVEMLAWGMKHIAEPLRGRVVKIAIDATYNTNSKHLELYSVMAEHDNESEPRHSQYGPYAYVTSMVSSRSLCIVTRIWQRLAAQSWLPLANVVAAIPNSSPPQNTLNKENPVKGHQPQGNLVIQGVGFTLQVVGPTTVHPKQAAVGEEAVGGNEADISEGEDDGEHGQRTFVLCSTVTPSSK</sequence>
<evidence type="ECO:0000256" key="1">
    <source>
        <dbReference type="SAM" id="MobiDB-lite"/>
    </source>
</evidence>
<reference evidence="2 3" key="1">
    <citation type="submission" date="2014-04" db="EMBL/GenBank/DDBJ databases">
        <authorList>
            <consortium name="DOE Joint Genome Institute"/>
            <person name="Kuo A."/>
            <person name="Kohler A."/>
            <person name="Nagy L.G."/>
            <person name="Floudas D."/>
            <person name="Copeland A."/>
            <person name="Barry K.W."/>
            <person name="Cichocki N."/>
            <person name="Veneault-Fourrey C."/>
            <person name="LaButti K."/>
            <person name="Lindquist E.A."/>
            <person name="Lipzen A."/>
            <person name="Lundell T."/>
            <person name="Morin E."/>
            <person name="Murat C."/>
            <person name="Sun H."/>
            <person name="Tunlid A."/>
            <person name="Henrissat B."/>
            <person name="Grigoriev I.V."/>
            <person name="Hibbett D.S."/>
            <person name="Martin F."/>
            <person name="Nordberg H.P."/>
            <person name="Cantor M.N."/>
            <person name="Hua S.X."/>
        </authorList>
    </citation>
    <scope>NUCLEOTIDE SEQUENCE [LARGE SCALE GENOMIC DNA]</scope>
    <source>
        <strain evidence="2 3">LaAM-08-1</strain>
    </source>
</reference>
<dbReference type="STRING" id="1095629.A0A0C9X524"/>